<evidence type="ECO:0000256" key="1">
    <source>
        <dbReference type="SAM" id="MobiDB-lite"/>
    </source>
</evidence>
<feature type="compositionally biased region" description="Polar residues" evidence="1">
    <location>
        <begin position="61"/>
        <end position="81"/>
    </location>
</feature>
<feature type="region of interest" description="Disordered" evidence="1">
    <location>
        <begin position="23"/>
        <end position="122"/>
    </location>
</feature>
<sequence>MAQANSKESPGFFSVLLGFGSVNLKGETQPDDAKRPFDETRSAPPNPRPSRGSKPVERPRASTSEDAQVSLRSSLSITRNRSVGKRDTSAYLPLHAGRKHSEPSIEGQRADGRPSISSVSSNHIERFHDAVVAAETKNKSKATVRAARKVMFNTPSHSLRNGKSGHSRPDQAVGSSDLFARAFEHEPKRRSTRAKNTSTISKTEFEERNRSSSTATLQKEGEPRPHIGSGKRSSTGDFHPLNKPSQANGFQAVCESDPDRVIIAPIGSTEAELKLDSRYLPVASTAQQRRIGPTPIATSFRATRDPSQTRERSTDRQRSRSHRDRQSFTRVDGESKLANEPSRLPKRQDKMTSRSARPARPMGPMPNIPTARLLSNNMSWARAGERDPIGSYNSPSSELPSGTTLHERQFKSQARTQRA</sequence>
<dbReference type="GeneID" id="23563303"/>
<feature type="compositionally biased region" description="Basic and acidic residues" evidence="1">
    <location>
        <begin position="302"/>
        <end position="337"/>
    </location>
</feature>
<gene>
    <name evidence="2" type="ORF">UMAG_02590</name>
</gene>
<accession>A0A0D1C6J6</accession>
<feature type="compositionally biased region" description="Polar residues" evidence="1">
    <location>
        <begin position="391"/>
        <end position="404"/>
    </location>
</feature>
<evidence type="ECO:0000313" key="2">
    <source>
        <dbReference type="EMBL" id="KIS69242.1"/>
    </source>
</evidence>
<protein>
    <submittedName>
        <fullName evidence="2">Uncharacterized protein</fullName>
    </submittedName>
</protein>
<dbReference type="InParanoid" id="A0A0D1C6J6"/>
<dbReference type="KEGG" id="uma:UMAG_02590"/>
<dbReference type="OMA" id="HERQFKS"/>
<dbReference type="AlphaFoldDB" id="A0A0D1C6J6"/>
<dbReference type="OrthoDB" id="2555863at2759"/>
<dbReference type="RefSeq" id="XP_011388992.1">
    <property type="nucleotide sequence ID" value="XM_011390690.1"/>
</dbReference>
<dbReference type="Proteomes" id="UP000000561">
    <property type="component" value="Chromosome 6"/>
</dbReference>
<evidence type="ECO:0000313" key="3">
    <source>
        <dbReference type="Proteomes" id="UP000000561"/>
    </source>
</evidence>
<name>A0A0D1C6J6_MYCMD</name>
<feature type="compositionally biased region" description="Basic and acidic residues" evidence="1">
    <location>
        <begin position="99"/>
        <end position="112"/>
    </location>
</feature>
<dbReference type="VEuPathDB" id="FungiDB:UMAG_02590"/>
<proteinExistence type="predicted"/>
<feature type="region of interest" description="Disordered" evidence="1">
    <location>
        <begin position="150"/>
        <end position="250"/>
    </location>
</feature>
<dbReference type="eggNOG" id="ENOG502RWQZ">
    <property type="taxonomic scope" value="Eukaryota"/>
</dbReference>
<feature type="compositionally biased region" description="Basic and acidic residues" evidence="1">
    <location>
        <begin position="31"/>
        <end position="41"/>
    </location>
</feature>
<keyword evidence="3" id="KW-1185">Reference proteome</keyword>
<organism evidence="2 3">
    <name type="scientific">Mycosarcoma maydis</name>
    <name type="common">Corn smut fungus</name>
    <name type="synonym">Ustilago maydis</name>
    <dbReference type="NCBI Taxonomy" id="5270"/>
    <lineage>
        <taxon>Eukaryota</taxon>
        <taxon>Fungi</taxon>
        <taxon>Dikarya</taxon>
        <taxon>Basidiomycota</taxon>
        <taxon>Ustilaginomycotina</taxon>
        <taxon>Ustilaginomycetes</taxon>
        <taxon>Ustilaginales</taxon>
        <taxon>Ustilaginaceae</taxon>
        <taxon>Mycosarcoma</taxon>
    </lineage>
</organism>
<feature type="region of interest" description="Disordered" evidence="1">
    <location>
        <begin position="286"/>
        <end position="419"/>
    </location>
</feature>
<dbReference type="EMBL" id="CM003145">
    <property type="protein sequence ID" value="KIS69242.1"/>
    <property type="molecule type" value="Genomic_DNA"/>
</dbReference>
<reference evidence="2 3" key="1">
    <citation type="journal article" date="2006" name="Nature">
        <title>Insights from the genome of the biotrophic fungal plant pathogen Ustilago maydis.</title>
        <authorList>
            <person name="Kamper J."/>
            <person name="Kahmann R."/>
            <person name="Bolker M."/>
            <person name="Ma L.J."/>
            <person name="Brefort T."/>
            <person name="Saville B.J."/>
            <person name="Banuett F."/>
            <person name="Kronstad J.W."/>
            <person name="Gold S.E."/>
            <person name="Muller O."/>
            <person name="Perlin M.H."/>
            <person name="Wosten H.A."/>
            <person name="de Vries R."/>
            <person name="Ruiz-Herrera J."/>
            <person name="Reynaga-Pena C.G."/>
            <person name="Snetselaar K."/>
            <person name="McCann M."/>
            <person name="Perez-Martin J."/>
            <person name="Feldbrugge M."/>
            <person name="Basse C.W."/>
            <person name="Steinberg G."/>
            <person name="Ibeas J.I."/>
            <person name="Holloman W."/>
            <person name="Guzman P."/>
            <person name="Farman M."/>
            <person name="Stajich J.E."/>
            <person name="Sentandreu R."/>
            <person name="Gonzalez-Prieto J.M."/>
            <person name="Kennell J.C."/>
            <person name="Molina L."/>
            <person name="Schirawski J."/>
            <person name="Mendoza-Mendoza A."/>
            <person name="Greilinger D."/>
            <person name="Munch K."/>
            <person name="Rossel N."/>
            <person name="Scherer M."/>
            <person name="Vranes M."/>
            <person name="Ladendorf O."/>
            <person name="Vincon V."/>
            <person name="Fuchs U."/>
            <person name="Sandrock B."/>
            <person name="Meng S."/>
            <person name="Ho E.C."/>
            <person name="Cahill M.J."/>
            <person name="Boyce K.J."/>
            <person name="Klose J."/>
            <person name="Klosterman S.J."/>
            <person name="Deelstra H.J."/>
            <person name="Ortiz-Castellanos L."/>
            <person name="Li W."/>
            <person name="Sanchez-Alonso P."/>
            <person name="Schreier P.H."/>
            <person name="Hauser-Hahn I."/>
            <person name="Vaupel M."/>
            <person name="Koopmann E."/>
            <person name="Friedrich G."/>
            <person name="Voss H."/>
            <person name="Schluter T."/>
            <person name="Margolis J."/>
            <person name="Platt D."/>
            <person name="Swimmer C."/>
            <person name="Gnirke A."/>
            <person name="Chen F."/>
            <person name="Vysotskaia V."/>
            <person name="Mannhaupt G."/>
            <person name="Guldener U."/>
            <person name="Munsterkotter M."/>
            <person name="Haase D."/>
            <person name="Oesterheld M."/>
            <person name="Mewes H.W."/>
            <person name="Mauceli E.W."/>
            <person name="DeCaprio D."/>
            <person name="Wade C.M."/>
            <person name="Butler J."/>
            <person name="Young S."/>
            <person name="Jaffe D.B."/>
            <person name="Calvo S."/>
            <person name="Nusbaum C."/>
            <person name="Galagan J."/>
            <person name="Birren B.W."/>
        </authorList>
    </citation>
    <scope>NUCLEOTIDE SEQUENCE [LARGE SCALE GENOMIC DNA]</scope>
    <source>
        <strain evidence="3">DSM 14603 / FGSC 9021 / UM521</strain>
    </source>
</reference>